<evidence type="ECO:0000313" key="3">
    <source>
        <dbReference type="Proteomes" id="UP000054564"/>
    </source>
</evidence>
<gene>
    <name evidence="2" type="ORF">PSTG_06472</name>
</gene>
<evidence type="ECO:0008006" key="4">
    <source>
        <dbReference type="Google" id="ProtNLM"/>
    </source>
</evidence>
<comment type="caution">
    <text evidence="2">The sequence shown here is derived from an EMBL/GenBank/DDBJ whole genome shotgun (WGS) entry which is preliminary data.</text>
</comment>
<proteinExistence type="predicted"/>
<evidence type="ECO:0000256" key="1">
    <source>
        <dbReference type="SAM" id="MobiDB-lite"/>
    </source>
</evidence>
<feature type="region of interest" description="Disordered" evidence="1">
    <location>
        <begin position="1"/>
        <end position="40"/>
    </location>
</feature>
<feature type="compositionally biased region" description="Polar residues" evidence="1">
    <location>
        <begin position="9"/>
        <end position="31"/>
    </location>
</feature>
<sequence>MPHRKRQKASTAILTSSSQPQRIMQTGSSEPNDGDLPSTEKRISPLRLQAALSHPTRVAANALSSSYKSYMPPKLSDQRDKQGKRMIAYPCKLCGSRINQLTSDSSCGNLNQHVATCLMKQSKLNKNQTLVGLGIKGTGDINPQEVNQLCAIWCAKAARPFSALIEASHKALLHPTIRRVLPGRQNQHPHVILGGPKEL</sequence>
<accession>A0A0L0VLY9</accession>
<organism evidence="2 3">
    <name type="scientific">Puccinia striiformis f. sp. tritici PST-78</name>
    <dbReference type="NCBI Taxonomy" id="1165861"/>
    <lineage>
        <taxon>Eukaryota</taxon>
        <taxon>Fungi</taxon>
        <taxon>Dikarya</taxon>
        <taxon>Basidiomycota</taxon>
        <taxon>Pucciniomycotina</taxon>
        <taxon>Pucciniomycetes</taxon>
        <taxon>Pucciniales</taxon>
        <taxon>Pucciniaceae</taxon>
        <taxon>Puccinia</taxon>
    </lineage>
</organism>
<protein>
    <recommendedName>
        <fullName evidence="4">BED-type domain-containing protein</fullName>
    </recommendedName>
</protein>
<name>A0A0L0VLY9_9BASI</name>
<dbReference type="EMBL" id="AJIL01000038">
    <property type="protein sequence ID" value="KNF00299.1"/>
    <property type="molecule type" value="Genomic_DNA"/>
</dbReference>
<dbReference type="Proteomes" id="UP000054564">
    <property type="component" value="Unassembled WGS sequence"/>
</dbReference>
<evidence type="ECO:0000313" key="2">
    <source>
        <dbReference type="EMBL" id="KNF00299.1"/>
    </source>
</evidence>
<dbReference type="AlphaFoldDB" id="A0A0L0VLY9"/>
<reference evidence="3" key="1">
    <citation type="submission" date="2014-03" db="EMBL/GenBank/DDBJ databases">
        <title>The Genome Sequence of Puccinia striiformis f. sp. tritici PST-78.</title>
        <authorList>
            <consortium name="The Broad Institute Genome Sequencing Platform"/>
            <person name="Cuomo C."/>
            <person name="Hulbert S."/>
            <person name="Chen X."/>
            <person name="Walker B."/>
            <person name="Young S.K."/>
            <person name="Zeng Q."/>
            <person name="Gargeya S."/>
            <person name="Fitzgerald M."/>
            <person name="Haas B."/>
            <person name="Abouelleil A."/>
            <person name="Alvarado L."/>
            <person name="Arachchi H.M."/>
            <person name="Berlin A.M."/>
            <person name="Chapman S.B."/>
            <person name="Goldberg J."/>
            <person name="Griggs A."/>
            <person name="Gujja S."/>
            <person name="Hansen M."/>
            <person name="Howarth C."/>
            <person name="Imamovic A."/>
            <person name="Larimer J."/>
            <person name="McCowan C."/>
            <person name="Montmayeur A."/>
            <person name="Murphy C."/>
            <person name="Neiman D."/>
            <person name="Pearson M."/>
            <person name="Priest M."/>
            <person name="Roberts A."/>
            <person name="Saif S."/>
            <person name="Shea T."/>
            <person name="Sisk P."/>
            <person name="Sykes S."/>
            <person name="Wortman J."/>
            <person name="Nusbaum C."/>
            <person name="Birren B."/>
        </authorList>
    </citation>
    <scope>NUCLEOTIDE SEQUENCE [LARGE SCALE GENOMIC DNA]</scope>
    <source>
        <strain evidence="3">race PST-78</strain>
    </source>
</reference>
<dbReference type="OrthoDB" id="10479304at2759"/>
<keyword evidence="3" id="KW-1185">Reference proteome</keyword>